<evidence type="ECO:0000256" key="1">
    <source>
        <dbReference type="ARBA" id="ARBA00004502"/>
    </source>
</evidence>
<name>A0A814QTS5_ADIRI</name>
<dbReference type="InterPro" id="IPR004279">
    <property type="entry name" value="Perilipin"/>
</dbReference>
<dbReference type="AlphaFoldDB" id="A0A814QTS5"/>
<organism evidence="4 5">
    <name type="scientific">Adineta ricciae</name>
    <name type="common">Rotifer</name>
    <dbReference type="NCBI Taxonomy" id="249248"/>
    <lineage>
        <taxon>Eukaryota</taxon>
        <taxon>Metazoa</taxon>
        <taxon>Spiralia</taxon>
        <taxon>Gnathifera</taxon>
        <taxon>Rotifera</taxon>
        <taxon>Eurotatoria</taxon>
        <taxon>Bdelloidea</taxon>
        <taxon>Adinetida</taxon>
        <taxon>Adinetidae</taxon>
        <taxon>Adineta</taxon>
    </lineage>
</organism>
<sequence>MLGFQTLTCLHDIPVVRSSTSKLQDAYAKAKETSVFIRFPCNLAETVADKSLQIALTVANPLVKPLSGPVRVIDDFAVKKIRQIESKYPAINTPTKEVVNSFKDSTASTIQHGKETVSNVASATVNKASNVADSVLSLVQGRDTKTSQGVVRRVFSPIGSLYNQVFQTVRSSLLWFRMLVVFFLLKLKQINDIVLRKMPQKPFVTVFVQRFFIFVGVFLDYFIGRIQLDDRTLAELKKTKQQAQFSQQSYTNRQSIKSEPLMTARQNLKTDPSIATRQSVFIAQQETTVTRTSQVNGFAATQPDYSNMSDKDELYARLAAANEYIVEDAYTTEPIDLVANGDIAQLHKQLKPTDVELLYTRLPTDVVPTSENQEPLTADQQTLHARIIAAELEQQGYREEQ</sequence>
<evidence type="ECO:0000256" key="3">
    <source>
        <dbReference type="ARBA" id="ARBA00022677"/>
    </source>
</evidence>
<keyword evidence="3" id="KW-0551">Lipid droplet</keyword>
<dbReference type="EMBL" id="CAJNOR010001335">
    <property type="protein sequence ID" value="CAF1124076.1"/>
    <property type="molecule type" value="Genomic_DNA"/>
</dbReference>
<dbReference type="GO" id="GO:0019915">
    <property type="term" value="P:lipid storage"/>
    <property type="evidence" value="ECO:0007669"/>
    <property type="project" value="TreeGrafter"/>
</dbReference>
<dbReference type="GO" id="GO:0005811">
    <property type="term" value="C:lipid droplet"/>
    <property type="evidence" value="ECO:0007669"/>
    <property type="project" value="UniProtKB-SubCell"/>
</dbReference>
<dbReference type="PANTHER" id="PTHR14024">
    <property type="entry name" value="PERILIPIN"/>
    <property type="match status" value="1"/>
</dbReference>
<gene>
    <name evidence="4" type="ORF">XAT740_LOCUS19542</name>
</gene>
<dbReference type="Pfam" id="PF03036">
    <property type="entry name" value="Perilipin"/>
    <property type="match status" value="1"/>
</dbReference>
<accession>A0A814QTS5</accession>
<reference evidence="4" key="1">
    <citation type="submission" date="2021-02" db="EMBL/GenBank/DDBJ databases">
        <authorList>
            <person name="Nowell W R."/>
        </authorList>
    </citation>
    <scope>NUCLEOTIDE SEQUENCE</scope>
</reference>
<dbReference type="Proteomes" id="UP000663828">
    <property type="component" value="Unassembled WGS sequence"/>
</dbReference>
<comment type="caution">
    <text evidence="4">The sequence shown here is derived from an EMBL/GenBank/DDBJ whole genome shotgun (WGS) entry which is preliminary data.</text>
</comment>
<comment type="similarity">
    <text evidence="2">Belongs to the perilipin family.</text>
</comment>
<protein>
    <submittedName>
        <fullName evidence="4">Uncharacterized protein</fullName>
    </submittedName>
</protein>
<dbReference type="GO" id="GO:0005829">
    <property type="term" value="C:cytosol"/>
    <property type="evidence" value="ECO:0007669"/>
    <property type="project" value="TreeGrafter"/>
</dbReference>
<proteinExistence type="inferred from homology"/>
<dbReference type="GO" id="GO:0010890">
    <property type="term" value="P:positive regulation of triglyceride storage"/>
    <property type="evidence" value="ECO:0007669"/>
    <property type="project" value="TreeGrafter"/>
</dbReference>
<keyword evidence="5" id="KW-1185">Reference proteome</keyword>
<evidence type="ECO:0000256" key="2">
    <source>
        <dbReference type="ARBA" id="ARBA00006311"/>
    </source>
</evidence>
<evidence type="ECO:0000313" key="5">
    <source>
        <dbReference type="Proteomes" id="UP000663828"/>
    </source>
</evidence>
<dbReference type="PANTHER" id="PTHR14024:SF49">
    <property type="entry name" value="LIPID STORAGE DROPLETS SURFACE-BINDING PROTEIN 1"/>
    <property type="match status" value="1"/>
</dbReference>
<evidence type="ECO:0000313" key="4">
    <source>
        <dbReference type="EMBL" id="CAF1124076.1"/>
    </source>
</evidence>
<comment type="subcellular location">
    <subcellularLocation>
        <location evidence="1">Lipid droplet</location>
    </subcellularLocation>
</comment>